<accession>C0BCV8</accession>
<protein>
    <submittedName>
        <fullName evidence="1">Uncharacterized protein</fullName>
    </submittedName>
</protein>
<name>C0BCV8_9FIRM</name>
<evidence type="ECO:0000313" key="2">
    <source>
        <dbReference type="Proteomes" id="UP000003793"/>
    </source>
</evidence>
<sequence length="78" mass="8512">MQLLEGTSMSDIDIYAGLGGGKKRVRRDDGKIFDSIAAASMSAYGYAGSGIKRAITTGRKAKGHHWYWADEISEDSQR</sequence>
<reference evidence="1 2" key="1">
    <citation type="submission" date="2009-02" db="EMBL/GenBank/DDBJ databases">
        <authorList>
            <person name="Fulton L."/>
            <person name="Clifton S."/>
            <person name="Fulton B."/>
            <person name="Xu J."/>
            <person name="Minx P."/>
            <person name="Pepin K.H."/>
            <person name="Johnson M."/>
            <person name="Bhonagiri V."/>
            <person name="Nash W.E."/>
            <person name="Mardis E.R."/>
            <person name="Wilson R.K."/>
        </authorList>
    </citation>
    <scope>NUCLEOTIDE SEQUENCE [LARGE SCALE GENOMIC DNA]</scope>
    <source>
        <strain evidence="1 2">ATCC 27758</strain>
    </source>
</reference>
<organism evidence="1 2">
    <name type="scientific">Coprococcus comes ATCC 27758</name>
    <dbReference type="NCBI Taxonomy" id="470146"/>
    <lineage>
        <taxon>Bacteria</taxon>
        <taxon>Bacillati</taxon>
        <taxon>Bacillota</taxon>
        <taxon>Clostridia</taxon>
        <taxon>Lachnospirales</taxon>
        <taxon>Lachnospiraceae</taxon>
        <taxon>Coprococcus</taxon>
    </lineage>
</organism>
<evidence type="ECO:0000313" key="1">
    <source>
        <dbReference type="EMBL" id="EEG88909.1"/>
    </source>
</evidence>
<gene>
    <name evidence="1" type="ORF">COPCOM_02999</name>
</gene>
<dbReference type="HOGENOM" id="CLU_2615951_0_0_9"/>
<dbReference type="Proteomes" id="UP000003793">
    <property type="component" value="Unassembled WGS sequence"/>
</dbReference>
<proteinExistence type="predicted"/>
<dbReference type="EMBL" id="ABVR01000042">
    <property type="protein sequence ID" value="EEG88909.1"/>
    <property type="molecule type" value="Genomic_DNA"/>
</dbReference>
<comment type="caution">
    <text evidence="1">The sequence shown here is derived from an EMBL/GenBank/DDBJ whole genome shotgun (WGS) entry which is preliminary data.</text>
</comment>
<dbReference type="AlphaFoldDB" id="C0BCV8"/>
<reference evidence="1 2" key="2">
    <citation type="submission" date="2009-03" db="EMBL/GenBank/DDBJ databases">
        <title>Draft genome sequence of Coprococcus comes (ATCC 27758).</title>
        <authorList>
            <person name="Sudarsanam P."/>
            <person name="Ley R."/>
            <person name="Guruge J."/>
            <person name="Turnbaugh P.J."/>
            <person name="Mahowald M."/>
            <person name="Liep D."/>
            <person name="Gordon J."/>
        </authorList>
    </citation>
    <scope>NUCLEOTIDE SEQUENCE [LARGE SCALE GENOMIC DNA]</scope>
    <source>
        <strain evidence="1 2">ATCC 27758</strain>
    </source>
</reference>